<dbReference type="PANTHER" id="PTHR46144:SF6">
    <property type="entry name" value="C2H2-TYPE DOMAIN-CONTAINING PROTEIN"/>
    <property type="match status" value="1"/>
</dbReference>
<evidence type="ECO:0000256" key="6">
    <source>
        <dbReference type="ARBA" id="ARBA00023242"/>
    </source>
</evidence>
<feature type="compositionally biased region" description="Basic and acidic residues" evidence="7">
    <location>
        <begin position="483"/>
        <end position="495"/>
    </location>
</feature>
<dbReference type="EMBL" id="CAJPEV010000002">
    <property type="protein sequence ID" value="CAG0878503.1"/>
    <property type="molecule type" value="Genomic_DNA"/>
</dbReference>
<feature type="region of interest" description="Disordered" evidence="7">
    <location>
        <begin position="346"/>
        <end position="399"/>
    </location>
</feature>
<protein>
    <recommendedName>
        <fullName evidence="8">C2H2-type domain-containing protein</fullName>
    </recommendedName>
</protein>
<keyword evidence="10" id="KW-1185">Reference proteome</keyword>
<dbReference type="GO" id="GO:0005634">
    <property type="term" value="C:nucleus"/>
    <property type="evidence" value="ECO:0007669"/>
    <property type="project" value="UniProtKB-SubCell"/>
</dbReference>
<feature type="domain" description="C2H2-type" evidence="8">
    <location>
        <begin position="441"/>
        <end position="463"/>
    </location>
</feature>
<evidence type="ECO:0000259" key="8">
    <source>
        <dbReference type="PROSITE" id="PS00028"/>
    </source>
</evidence>
<dbReference type="GO" id="GO:0003676">
    <property type="term" value="F:nucleic acid binding"/>
    <property type="evidence" value="ECO:0007669"/>
    <property type="project" value="InterPro"/>
</dbReference>
<proteinExistence type="predicted"/>
<dbReference type="PANTHER" id="PTHR46144">
    <property type="entry name" value="ZINC FINGER PROTEIN 385B-LIKE"/>
    <property type="match status" value="1"/>
</dbReference>
<evidence type="ECO:0000313" key="9">
    <source>
        <dbReference type="EMBL" id="CAD7239989.1"/>
    </source>
</evidence>
<dbReference type="InterPro" id="IPR013087">
    <property type="entry name" value="Znf_C2H2_type"/>
</dbReference>
<keyword evidence="3" id="KW-0677">Repeat</keyword>
<dbReference type="Gene3D" id="3.30.160.60">
    <property type="entry name" value="Classic Zinc Finger"/>
    <property type="match status" value="2"/>
</dbReference>
<evidence type="ECO:0000256" key="4">
    <source>
        <dbReference type="ARBA" id="ARBA00022771"/>
    </source>
</evidence>
<feature type="compositionally biased region" description="Low complexity" evidence="7">
    <location>
        <begin position="126"/>
        <end position="137"/>
    </location>
</feature>
<dbReference type="Pfam" id="PF12874">
    <property type="entry name" value="zf-met"/>
    <property type="match status" value="2"/>
</dbReference>
<dbReference type="SMART" id="SM00451">
    <property type="entry name" value="ZnF_U1"/>
    <property type="match status" value="3"/>
</dbReference>
<evidence type="ECO:0000256" key="5">
    <source>
        <dbReference type="ARBA" id="ARBA00022833"/>
    </source>
</evidence>
<feature type="compositionally biased region" description="Polar residues" evidence="7">
    <location>
        <begin position="375"/>
        <end position="394"/>
    </location>
</feature>
<feature type="region of interest" description="Disordered" evidence="7">
    <location>
        <begin position="466"/>
        <end position="501"/>
    </location>
</feature>
<dbReference type="InterPro" id="IPR051868">
    <property type="entry name" value="ZN346_ZMAT4"/>
</dbReference>
<evidence type="ECO:0000256" key="1">
    <source>
        <dbReference type="ARBA" id="ARBA00004123"/>
    </source>
</evidence>
<feature type="compositionally biased region" description="Polar residues" evidence="7">
    <location>
        <begin position="240"/>
        <end position="250"/>
    </location>
</feature>
<dbReference type="InterPro" id="IPR036236">
    <property type="entry name" value="Znf_C2H2_sf"/>
</dbReference>
<dbReference type="EMBL" id="LR899519">
    <property type="protein sequence ID" value="CAD7239989.1"/>
    <property type="molecule type" value="Genomic_DNA"/>
</dbReference>
<organism evidence="9">
    <name type="scientific">Darwinula stevensoni</name>
    <dbReference type="NCBI Taxonomy" id="69355"/>
    <lineage>
        <taxon>Eukaryota</taxon>
        <taxon>Metazoa</taxon>
        <taxon>Ecdysozoa</taxon>
        <taxon>Arthropoda</taxon>
        <taxon>Crustacea</taxon>
        <taxon>Oligostraca</taxon>
        <taxon>Ostracoda</taxon>
        <taxon>Podocopa</taxon>
        <taxon>Podocopida</taxon>
        <taxon>Darwinulocopina</taxon>
        <taxon>Darwinuloidea</taxon>
        <taxon>Darwinulidae</taxon>
        <taxon>Darwinula</taxon>
    </lineage>
</organism>
<dbReference type="InterPro" id="IPR003604">
    <property type="entry name" value="Matrin/U1-like-C_Znf_C2H2"/>
</dbReference>
<feature type="compositionally biased region" description="Polar residues" evidence="7">
    <location>
        <begin position="471"/>
        <end position="480"/>
    </location>
</feature>
<sequence length="578" mass="64290">MPLRLASIEEEGLAAEEVVVVSPAFLHFCPVCNIQLNSCAQGLVHVRGKKHQRRFRNFHLRLSDTPAGHGYPLLHYSGSLASGIHCSLLPNTQPHPQSIRSDAFPLRRFILGELPRREDPGKIATPRRSSPTSPSGGRNFGAARKGAWGDSAVPPAVPRPLADPSPGVLFFSLFVFSDVWRAEERKAAVCDVAFEGARYKFGFPEFFFSLYRFRDGIAWSPGSTSGYTSPEDSSQEKATDSGSVASTVSYASEAESWRTPRIPHDPVHPRRPPTGSLGVHPRGPQNGPEPQPIYADPRDVACLYGRPTPRGAYPHYSPHTYQAVYPTSSYGLVPDLYSSPVTAQCIEDPHDPGEAYSRNSGEAYPRDTEEAYHQNGETVPTKVTSRPEDSASTNGHKRPRVHLTGMKHLKSVNAQEANKEIETLKDKEYRVDDEDKNIFTCLICDIVLNSVQQLHSHLGGGRHLLRKAHGSRSSGSQAQWTRGGREEETRQDSNEGGRLPHGILQVPVNSQYKYVCRFCSSYLNSHLQILQHVGSSKHKWLSCQREVENGMRPGKRIDWRARKTEMKHIKAMAMAHQM</sequence>
<dbReference type="SMART" id="SM00355">
    <property type="entry name" value="ZnF_C2H2"/>
    <property type="match status" value="3"/>
</dbReference>
<accession>A0A7R8ZZ93</accession>
<gene>
    <name evidence="9" type="ORF">DSTB1V02_LOCUS28</name>
</gene>
<name>A0A7R8ZZ93_9CRUS</name>
<keyword evidence="2" id="KW-0479">Metal-binding</keyword>
<dbReference type="AlphaFoldDB" id="A0A7R8ZZ93"/>
<dbReference type="PROSITE" id="PS00028">
    <property type="entry name" value="ZINC_FINGER_C2H2_1"/>
    <property type="match status" value="1"/>
</dbReference>
<evidence type="ECO:0000313" key="10">
    <source>
        <dbReference type="Proteomes" id="UP000677054"/>
    </source>
</evidence>
<dbReference type="OrthoDB" id="434647at2759"/>
<reference evidence="9" key="1">
    <citation type="submission" date="2020-11" db="EMBL/GenBank/DDBJ databases">
        <authorList>
            <person name="Tran Van P."/>
        </authorList>
    </citation>
    <scope>NUCLEOTIDE SEQUENCE</scope>
</reference>
<keyword evidence="6" id="KW-0539">Nucleus</keyword>
<feature type="region of interest" description="Disordered" evidence="7">
    <location>
        <begin position="224"/>
        <end position="293"/>
    </location>
</feature>
<keyword evidence="4" id="KW-0863">Zinc-finger</keyword>
<evidence type="ECO:0000256" key="7">
    <source>
        <dbReference type="SAM" id="MobiDB-lite"/>
    </source>
</evidence>
<feature type="compositionally biased region" description="Basic and acidic residues" evidence="7">
    <location>
        <begin position="255"/>
        <end position="268"/>
    </location>
</feature>
<dbReference type="SUPFAM" id="SSF57667">
    <property type="entry name" value="beta-beta-alpha zinc fingers"/>
    <property type="match status" value="2"/>
</dbReference>
<dbReference type="GO" id="GO:0008270">
    <property type="term" value="F:zinc ion binding"/>
    <property type="evidence" value="ECO:0007669"/>
    <property type="project" value="UniProtKB-KW"/>
</dbReference>
<evidence type="ECO:0000256" key="3">
    <source>
        <dbReference type="ARBA" id="ARBA00022737"/>
    </source>
</evidence>
<evidence type="ECO:0000256" key="2">
    <source>
        <dbReference type="ARBA" id="ARBA00022723"/>
    </source>
</evidence>
<dbReference type="Proteomes" id="UP000677054">
    <property type="component" value="Unassembled WGS sequence"/>
</dbReference>
<keyword evidence="5" id="KW-0862">Zinc</keyword>
<feature type="region of interest" description="Disordered" evidence="7">
    <location>
        <begin position="117"/>
        <end position="147"/>
    </location>
</feature>
<comment type="subcellular location">
    <subcellularLocation>
        <location evidence="1">Nucleus</location>
    </subcellularLocation>
</comment>